<dbReference type="EMBL" id="BFBB01000008">
    <property type="protein sequence ID" value="GBF50976.1"/>
    <property type="molecule type" value="Genomic_DNA"/>
</dbReference>
<dbReference type="InterPro" id="IPR036291">
    <property type="entry name" value="NAD(P)-bd_dom_sf"/>
</dbReference>
<dbReference type="InterPro" id="IPR051911">
    <property type="entry name" value="SDR_oxidoreductase"/>
</dbReference>
<keyword evidence="5" id="KW-1185">Reference proteome</keyword>
<keyword evidence="2" id="KW-0560">Oxidoreductase</keyword>
<dbReference type="PANTHER" id="PTHR43976">
    <property type="entry name" value="SHORT CHAIN DEHYDROGENASE"/>
    <property type="match status" value="1"/>
</dbReference>
<organism evidence="4 5">
    <name type="scientific">Leptospira ryugenii</name>
    <dbReference type="NCBI Taxonomy" id="1917863"/>
    <lineage>
        <taxon>Bacteria</taxon>
        <taxon>Pseudomonadati</taxon>
        <taxon>Spirochaetota</taxon>
        <taxon>Spirochaetia</taxon>
        <taxon>Leptospirales</taxon>
        <taxon>Leptospiraceae</taxon>
        <taxon>Leptospira</taxon>
    </lineage>
</organism>
<sequence length="269" mass="30516">MDRVIIVTGASSGIGKATADFFSVRKWKVYAFSRKSQVQKHTNIQHVVMDINSKESIRRSIESVYRKEGRIDAIVNNAGFGAFGAFETSSEEDRQSMFAINVFALMNMTQEVLPYFRKQMSGTIVNVSSIGGLMTYPLFSIYHSSKWAVEGFSESVHYELKPFGIKVKIIEPGATKSNFNSESLQEYQNSLIKDYDHFVNGLKVIKDQSFMDAVLPETVAETIFQAVQDPSDRLRYLVGNRRSKSLALLRKVLPSQWFISILQKRLNLN</sequence>
<dbReference type="Pfam" id="PF00106">
    <property type="entry name" value="adh_short"/>
    <property type="match status" value="1"/>
</dbReference>
<comment type="similarity">
    <text evidence="1 3">Belongs to the short-chain dehydrogenases/reductases (SDR) family.</text>
</comment>
<evidence type="ECO:0000256" key="2">
    <source>
        <dbReference type="ARBA" id="ARBA00023002"/>
    </source>
</evidence>
<dbReference type="PRINTS" id="PR00081">
    <property type="entry name" value="GDHRDH"/>
</dbReference>
<name>A0A2P2E2E1_9LEPT</name>
<comment type="caution">
    <text evidence="4">The sequence shown here is derived from an EMBL/GenBank/DDBJ whole genome shotgun (WGS) entry which is preliminary data.</text>
</comment>
<reference evidence="4 5" key="1">
    <citation type="submission" date="2018-02" db="EMBL/GenBank/DDBJ databases">
        <title>Novel Leptospira species isolated from soil and water in Japan.</title>
        <authorList>
            <person name="Nakao R."/>
            <person name="Masuzawa T."/>
        </authorList>
    </citation>
    <scope>NUCLEOTIDE SEQUENCE [LARGE SCALE GENOMIC DNA]</scope>
    <source>
        <strain evidence="4 5">YH101</strain>
    </source>
</reference>
<dbReference type="PRINTS" id="PR00080">
    <property type="entry name" value="SDRFAMILY"/>
</dbReference>
<protein>
    <submittedName>
        <fullName evidence="4">Short-chain dehydrogenase/reductase SDR</fullName>
    </submittedName>
</protein>
<evidence type="ECO:0000256" key="3">
    <source>
        <dbReference type="RuleBase" id="RU000363"/>
    </source>
</evidence>
<evidence type="ECO:0000313" key="4">
    <source>
        <dbReference type="EMBL" id="GBF50976.1"/>
    </source>
</evidence>
<dbReference type="Proteomes" id="UP000245133">
    <property type="component" value="Unassembled WGS sequence"/>
</dbReference>
<proteinExistence type="inferred from homology"/>
<dbReference type="CDD" id="cd05374">
    <property type="entry name" value="17beta-HSD-like_SDR_c"/>
    <property type="match status" value="1"/>
</dbReference>
<dbReference type="SUPFAM" id="SSF51735">
    <property type="entry name" value="NAD(P)-binding Rossmann-fold domains"/>
    <property type="match status" value="1"/>
</dbReference>
<dbReference type="PANTHER" id="PTHR43976:SF16">
    <property type="entry name" value="SHORT-CHAIN DEHYDROGENASE_REDUCTASE FAMILY PROTEIN"/>
    <property type="match status" value="1"/>
</dbReference>
<dbReference type="Gene3D" id="3.40.50.720">
    <property type="entry name" value="NAD(P)-binding Rossmann-like Domain"/>
    <property type="match status" value="1"/>
</dbReference>
<accession>A0A2P2E2E1</accession>
<dbReference type="GO" id="GO:0016491">
    <property type="term" value="F:oxidoreductase activity"/>
    <property type="evidence" value="ECO:0007669"/>
    <property type="project" value="UniProtKB-KW"/>
</dbReference>
<evidence type="ECO:0000313" key="5">
    <source>
        <dbReference type="Proteomes" id="UP000245133"/>
    </source>
</evidence>
<dbReference type="InterPro" id="IPR002347">
    <property type="entry name" value="SDR_fam"/>
</dbReference>
<dbReference type="AlphaFoldDB" id="A0A2P2E2E1"/>
<dbReference type="RefSeq" id="WP_167837005.1">
    <property type="nucleotide sequence ID" value="NZ_BFBB01000008.1"/>
</dbReference>
<evidence type="ECO:0000256" key="1">
    <source>
        <dbReference type="ARBA" id="ARBA00006484"/>
    </source>
</evidence>
<gene>
    <name evidence="4" type="ORF">LPTSP4_25070</name>
</gene>